<evidence type="ECO:0000313" key="2">
    <source>
        <dbReference type="RefSeq" id="XP_059602089.1"/>
    </source>
</evidence>
<reference evidence="2" key="2">
    <citation type="submission" date="2025-08" db="UniProtKB">
        <authorList>
            <consortium name="RefSeq"/>
        </authorList>
    </citation>
    <scope>IDENTIFICATION</scope>
</reference>
<evidence type="ECO:0000256" key="1">
    <source>
        <dbReference type="SAM" id="MobiDB-lite"/>
    </source>
</evidence>
<dbReference type="RefSeq" id="XP_059602089.1">
    <property type="nucleotide sequence ID" value="XM_059743864.1"/>
</dbReference>
<proteinExistence type="predicted"/>
<sequence length="154" mass="16374">MRDRINNEGQMAGSGLHSPDTVGGEPLVATGVGGSSYSIMSCWEYAVQPVSSGRNLGSQELPSHLIYLLCPSMPCCLIDYDYVSPARSCTPGEDDEVASGDVTTSSDIKCYAKSEEYDMSRGCGAIGLLRIGQAVLLHLTDYFSPGITDFHVGP</sequence>
<feature type="region of interest" description="Disordered" evidence="1">
    <location>
        <begin position="1"/>
        <end position="22"/>
    </location>
</feature>
<name>A0AAJ8E074_ASPNG</name>
<dbReference type="GeneID" id="84592822"/>
<gene>
    <name evidence="2" type="ORF">An13g01950</name>
</gene>
<dbReference type="AlphaFoldDB" id="A0AAJ8E074"/>
<dbReference type="VEuPathDB" id="FungiDB:An13g01950"/>
<protein>
    <submittedName>
        <fullName evidence="2">Uncharacterized protein</fullName>
    </submittedName>
</protein>
<dbReference type="KEGG" id="ang:An13g01950"/>
<reference evidence="2" key="1">
    <citation type="submission" date="2025-02" db="EMBL/GenBank/DDBJ databases">
        <authorList>
            <consortium name="NCBI Genome Project"/>
        </authorList>
    </citation>
    <scope>NUCLEOTIDE SEQUENCE</scope>
</reference>
<organism evidence="2">
    <name type="scientific">Aspergillus niger</name>
    <dbReference type="NCBI Taxonomy" id="5061"/>
    <lineage>
        <taxon>Eukaryota</taxon>
        <taxon>Fungi</taxon>
        <taxon>Dikarya</taxon>
        <taxon>Ascomycota</taxon>
        <taxon>Pezizomycotina</taxon>
        <taxon>Eurotiomycetes</taxon>
        <taxon>Eurotiomycetidae</taxon>
        <taxon>Eurotiales</taxon>
        <taxon>Aspergillaceae</taxon>
        <taxon>Aspergillus</taxon>
        <taxon>Aspergillus subgen. Circumdati</taxon>
    </lineage>
</organism>
<accession>A0AAJ8E074</accession>